<accession>A0A7Y0HP04</accession>
<dbReference type="RefSeq" id="WP_169297156.1">
    <property type="nucleotide sequence ID" value="NZ_JABBNI010000014.1"/>
</dbReference>
<sequence length="203" mass="24410">MKIDKVQVFGWEAAIRGMRNPMNSWDRSDSQYYNGNIEIGTNDLRLMQRLILAGTEHSKYMRYITVYMDINAPLYWWKEFDTYKFCEKNSTSTMHKITSRPLTYDDFEFDFESENRTNIINDLNDMIDKYKNTENSSDKETIFRAIVQDLPSAFKQTRTIVTNYAELRNMYFQRKNHKLTEWREVFINSLKSLPYSEELLMNK</sequence>
<evidence type="ECO:0000313" key="2">
    <source>
        <dbReference type="Proteomes" id="UP000537131"/>
    </source>
</evidence>
<proteinExistence type="predicted"/>
<organism evidence="1 2">
    <name type="scientific">Clostridium muellerianum</name>
    <dbReference type="NCBI Taxonomy" id="2716538"/>
    <lineage>
        <taxon>Bacteria</taxon>
        <taxon>Bacillati</taxon>
        <taxon>Bacillota</taxon>
        <taxon>Clostridia</taxon>
        <taxon>Eubacteriales</taxon>
        <taxon>Clostridiaceae</taxon>
        <taxon>Clostridium</taxon>
    </lineage>
</organism>
<protein>
    <submittedName>
        <fullName evidence="1">Uncharacterized protein</fullName>
    </submittedName>
</protein>
<keyword evidence="2" id="KW-1185">Reference proteome</keyword>
<dbReference type="EMBL" id="JABBNI010000014">
    <property type="protein sequence ID" value="NMM62551.1"/>
    <property type="molecule type" value="Genomic_DNA"/>
</dbReference>
<gene>
    <name evidence="1" type="ORF">HBE96_07570</name>
</gene>
<evidence type="ECO:0000313" key="1">
    <source>
        <dbReference type="EMBL" id="NMM62551.1"/>
    </source>
</evidence>
<reference evidence="1 2" key="1">
    <citation type="submission" date="2020-06" db="EMBL/GenBank/DDBJ databases">
        <title>Complete Genome Sequence of Clostridium muelleri sp. nov. P21T, an Acid-Alcohol Producing Acetogen Isolated from Old Hay.</title>
        <authorList>
            <person name="Duncan K.E."/>
            <person name="Tanner R.S."/>
        </authorList>
    </citation>
    <scope>NUCLEOTIDE SEQUENCE [LARGE SCALE GENOMIC DNA]</scope>
    <source>
        <strain evidence="1 2">P21</strain>
    </source>
</reference>
<comment type="caution">
    <text evidence="1">The sequence shown here is derived from an EMBL/GenBank/DDBJ whole genome shotgun (WGS) entry which is preliminary data.</text>
</comment>
<dbReference type="Proteomes" id="UP000537131">
    <property type="component" value="Unassembled WGS sequence"/>
</dbReference>
<dbReference type="AlphaFoldDB" id="A0A7Y0HP04"/>
<name>A0A7Y0HP04_9CLOT</name>